<dbReference type="RefSeq" id="WP_008516750.1">
    <property type="nucleotide sequence ID" value="NZ_ACJM01000008.1"/>
</dbReference>
<proteinExistence type="predicted"/>
<evidence type="ECO:0000256" key="1">
    <source>
        <dbReference type="SAM" id="Phobius"/>
    </source>
</evidence>
<accession>C0GH53</accession>
<organism evidence="2 3">
    <name type="scientific">Dethiobacter alkaliphilus AHT 1</name>
    <dbReference type="NCBI Taxonomy" id="555088"/>
    <lineage>
        <taxon>Bacteria</taxon>
        <taxon>Bacillati</taxon>
        <taxon>Bacillota</taxon>
        <taxon>Dethiobacteria</taxon>
        <taxon>Dethiobacterales</taxon>
        <taxon>Dethiobacteraceae</taxon>
        <taxon>Dethiobacter</taxon>
    </lineage>
</organism>
<name>C0GH53_DETAL</name>
<sequence length="41" mass="4723">MDSIRVYVVILVVFVAISWGVRVLLSQRVTDRVMDEENGEE</sequence>
<dbReference type="Proteomes" id="UP000006443">
    <property type="component" value="Unassembled WGS sequence"/>
</dbReference>
<keyword evidence="1" id="KW-1133">Transmembrane helix</keyword>
<reference evidence="2 3" key="1">
    <citation type="submission" date="2009-02" db="EMBL/GenBank/DDBJ databases">
        <title>Sequencing of the draft genome and assembly of Dethiobacter alkaliphilus AHT 1.</title>
        <authorList>
            <consortium name="US DOE Joint Genome Institute (JGI-PGF)"/>
            <person name="Lucas S."/>
            <person name="Copeland A."/>
            <person name="Lapidus A."/>
            <person name="Glavina del Rio T."/>
            <person name="Dalin E."/>
            <person name="Tice H."/>
            <person name="Bruce D."/>
            <person name="Goodwin L."/>
            <person name="Pitluck S."/>
            <person name="Larimer F."/>
            <person name="Land M.L."/>
            <person name="Hauser L."/>
            <person name="Muyzer G."/>
        </authorList>
    </citation>
    <scope>NUCLEOTIDE SEQUENCE [LARGE SCALE GENOMIC DNA]</scope>
    <source>
        <strain evidence="2 3">AHT 1</strain>
    </source>
</reference>
<evidence type="ECO:0000313" key="3">
    <source>
        <dbReference type="Proteomes" id="UP000006443"/>
    </source>
</evidence>
<dbReference type="STRING" id="555088.DealDRAFT_1812"/>
<keyword evidence="1" id="KW-0472">Membrane</keyword>
<evidence type="ECO:0000313" key="2">
    <source>
        <dbReference type="EMBL" id="EEG77355.1"/>
    </source>
</evidence>
<protein>
    <submittedName>
        <fullName evidence="2">Uncharacterized protein</fullName>
    </submittedName>
</protein>
<feature type="transmembrane region" description="Helical" evidence="1">
    <location>
        <begin position="6"/>
        <end position="25"/>
    </location>
</feature>
<keyword evidence="1" id="KW-0812">Transmembrane</keyword>
<keyword evidence="3" id="KW-1185">Reference proteome</keyword>
<dbReference type="EMBL" id="ACJM01000008">
    <property type="protein sequence ID" value="EEG77355.1"/>
    <property type="molecule type" value="Genomic_DNA"/>
</dbReference>
<gene>
    <name evidence="2" type="ORF">DealDRAFT_1812</name>
</gene>
<dbReference type="AlphaFoldDB" id="C0GH53"/>
<comment type="caution">
    <text evidence="2">The sequence shown here is derived from an EMBL/GenBank/DDBJ whole genome shotgun (WGS) entry which is preliminary data.</text>
</comment>